<reference evidence="1" key="1">
    <citation type="submission" date="2014-11" db="EMBL/GenBank/DDBJ databases">
        <authorList>
            <person name="Amaro Gonzalez C."/>
        </authorList>
    </citation>
    <scope>NUCLEOTIDE SEQUENCE</scope>
</reference>
<protein>
    <submittedName>
        <fullName evidence="1">Uncharacterized protein</fullName>
    </submittedName>
</protein>
<evidence type="ECO:0000313" key="1">
    <source>
        <dbReference type="EMBL" id="JAH96652.1"/>
    </source>
</evidence>
<sequence length="45" mass="5199">MLVSFKPQLQSHNLKKALCIMSEIYIHACHGEHGTFILHGMHSYF</sequence>
<reference evidence="1" key="2">
    <citation type="journal article" date="2015" name="Fish Shellfish Immunol.">
        <title>Early steps in the European eel (Anguilla anguilla)-Vibrio vulnificus interaction in the gills: Role of the RtxA13 toxin.</title>
        <authorList>
            <person name="Callol A."/>
            <person name="Pajuelo D."/>
            <person name="Ebbesson L."/>
            <person name="Teles M."/>
            <person name="MacKenzie S."/>
            <person name="Amaro C."/>
        </authorList>
    </citation>
    <scope>NUCLEOTIDE SEQUENCE</scope>
</reference>
<dbReference type="AlphaFoldDB" id="A0A0E9X1N7"/>
<accession>A0A0E9X1N7</accession>
<name>A0A0E9X1N7_ANGAN</name>
<proteinExistence type="predicted"/>
<dbReference type="EMBL" id="GBXM01011925">
    <property type="protein sequence ID" value="JAH96652.1"/>
    <property type="molecule type" value="Transcribed_RNA"/>
</dbReference>
<organism evidence="1">
    <name type="scientific">Anguilla anguilla</name>
    <name type="common">European freshwater eel</name>
    <name type="synonym">Muraena anguilla</name>
    <dbReference type="NCBI Taxonomy" id="7936"/>
    <lineage>
        <taxon>Eukaryota</taxon>
        <taxon>Metazoa</taxon>
        <taxon>Chordata</taxon>
        <taxon>Craniata</taxon>
        <taxon>Vertebrata</taxon>
        <taxon>Euteleostomi</taxon>
        <taxon>Actinopterygii</taxon>
        <taxon>Neopterygii</taxon>
        <taxon>Teleostei</taxon>
        <taxon>Anguilliformes</taxon>
        <taxon>Anguillidae</taxon>
        <taxon>Anguilla</taxon>
    </lineage>
</organism>